<feature type="transmembrane region" description="Helical" evidence="1">
    <location>
        <begin position="184"/>
        <end position="204"/>
    </location>
</feature>
<proteinExistence type="predicted"/>
<feature type="transmembrane region" description="Helical" evidence="1">
    <location>
        <begin position="6"/>
        <end position="24"/>
    </location>
</feature>
<dbReference type="Pfam" id="PF11167">
    <property type="entry name" value="DUF2953"/>
    <property type="match status" value="1"/>
</dbReference>
<dbReference type="InterPro" id="IPR021338">
    <property type="entry name" value="DUF2953"/>
</dbReference>
<sequence length="217" mass="24777">MLGAIFFIVAGLVVFVLIIAVLPIRCTLQFMRTGHDDEGIVTISLLFGLIKIRHQLLKIQPKVTHHGPSLHVEGHKNGNHATEHFSLEEIFNFIENIPQWSHFARVCLKELKPVLRRIKILTFHFKVAIGLENAMYTGVLTGFSWTVLSLVTGEMSKMFRLMVKPKIQVEPVYHRNSLELSAKGIFSISTGHAIVAAIRFFFVWRRMKSSWSIPFKD</sequence>
<dbReference type="EMBL" id="FRAF01000013">
    <property type="protein sequence ID" value="SHK42246.1"/>
    <property type="molecule type" value="Genomic_DNA"/>
</dbReference>
<keyword evidence="1" id="KW-0812">Transmembrane</keyword>
<name>A0A1M6SC45_9BACL</name>
<evidence type="ECO:0000256" key="1">
    <source>
        <dbReference type="SAM" id="Phobius"/>
    </source>
</evidence>
<keyword evidence="3" id="KW-1185">Reference proteome</keyword>
<keyword evidence="1" id="KW-0472">Membrane</keyword>
<dbReference type="STRING" id="1830138.SAMN05443507_11394"/>
<evidence type="ECO:0000313" key="3">
    <source>
        <dbReference type="Proteomes" id="UP000184016"/>
    </source>
</evidence>
<keyword evidence="1" id="KW-1133">Transmembrane helix</keyword>
<feature type="transmembrane region" description="Helical" evidence="1">
    <location>
        <begin position="134"/>
        <end position="152"/>
    </location>
</feature>
<evidence type="ECO:0000313" key="2">
    <source>
        <dbReference type="EMBL" id="SHK42246.1"/>
    </source>
</evidence>
<dbReference type="AlphaFoldDB" id="A0A1M6SC45"/>
<gene>
    <name evidence="2" type="ORF">SAMN05443507_11394</name>
</gene>
<evidence type="ECO:0008006" key="4">
    <source>
        <dbReference type="Google" id="ProtNLM"/>
    </source>
</evidence>
<accession>A0A1M6SC45</accession>
<dbReference type="Proteomes" id="UP000184016">
    <property type="component" value="Unassembled WGS sequence"/>
</dbReference>
<dbReference type="OrthoDB" id="1683589at2"/>
<protein>
    <recommendedName>
        <fullName evidence="4">DUF2953 domain-containing protein</fullName>
    </recommendedName>
</protein>
<reference evidence="3" key="1">
    <citation type="submission" date="2016-11" db="EMBL/GenBank/DDBJ databases">
        <authorList>
            <person name="Varghese N."/>
            <person name="Submissions S."/>
        </authorList>
    </citation>
    <scope>NUCLEOTIDE SEQUENCE [LARGE SCALE GENOMIC DNA]</scope>
    <source>
        <strain evidence="3">USBA-503</strain>
    </source>
</reference>
<organism evidence="2 3">
    <name type="scientific">Alicyclobacillus tolerans</name>
    <dbReference type="NCBI Taxonomy" id="90970"/>
    <lineage>
        <taxon>Bacteria</taxon>
        <taxon>Bacillati</taxon>
        <taxon>Bacillota</taxon>
        <taxon>Bacilli</taxon>
        <taxon>Bacillales</taxon>
        <taxon>Alicyclobacillaceae</taxon>
        <taxon>Alicyclobacillus</taxon>
    </lineage>
</organism>
<dbReference type="RefSeq" id="WP_072874240.1">
    <property type="nucleotide sequence ID" value="NZ_FRAF01000013.1"/>
</dbReference>